<gene>
    <name evidence="6" type="ordered locus">Avin_25560</name>
</gene>
<dbReference type="Pfam" id="PF00668">
    <property type="entry name" value="Condensation"/>
    <property type="match status" value="3"/>
</dbReference>
<dbReference type="SUPFAM" id="SSF56801">
    <property type="entry name" value="Acetyl-CoA synthetase-like"/>
    <property type="match status" value="2"/>
</dbReference>
<dbReference type="EnsemblBacteria" id="ACO78736">
    <property type="protein sequence ID" value="ACO78736"/>
    <property type="gene ID" value="Avin_25560"/>
</dbReference>
<feature type="domain" description="Carrier" evidence="5">
    <location>
        <begin position="2543"/>
        <end position="2620"/>
    </location>
</feature>
<dbReference type="NCBIfam" id="NF003417">
    <property type="entry name" value="PRK04813.1"/>
    <property type="match status" value="2"/>
</dbReference>
<dbReference type="PROSITE" id="PS00455">
    <property type="entry name" value="AMP_BINDING"/>
    <property type="match status" value="2"/>
</dbReference>
<dbReference type="InterPro" id="IPR001031">
    <property type="entry name" value="Thioesterase"/>
</dbReference>
<keyword evidence="3" id="KW-0596">Phosphopantetheine</keyword>
<dbReference type="FunFam" id="3.30.559.10:FF:000012">
    <property type="entry name" value="Non-ribosomal peptide synthetase"/>
    <property type="match status" value="1"/>
</dbReference>
<dbReference type="FunFam" id="2.30.38.10:FF:000001">
    <property type="entry name" value="Non-ribosomal peptide synthetase PvdI"/>
    <property type="match status" value="1"/>
</dbReference>
<evidence type="ECO:0000313" key="7">
    <source>
        <dbReference type="Proteomes" id="UP000002424"/>
    </source>
</evidence>
<keyword evidence="4" id="KW-0597">Phosphoprotein</keyword>
<evidence type="ECO:0000256" key="4">
    <source>
        <dbReference type="ARBA" id="ARBA00022553"/>
    </source>
</evidence>
<organism evidence="6 7">
    <name type="scientific">Azotobacter vinelandii (strain DJ / ATCC BAA-1303)</name>
    <dbReference type="NCBI Taxonomy" id="322710"/>
    <lineage>
        <taxon>Bacteria</taxon>
        <taxon>Pseudomonadati</taxon>
        <taxon>Pseudomonadota</taxon>
        <taxon>Gammaproteobacteria</taxon>
        <taxon>Pseudomonadales</taxon>
        <taxon>Pseudomonadaceae</taxon>
        <taxon>Azotobacter</taxon>
    </lineage>
</organism>
<dbReference type="RefSeq" id="WP_012701127.1">
    <property type="nucleotide sequence ID" value="NC_012560.1"/>
</dbReference>
<dbReference type="NCBIfam" id="TIGR01733">
    <property type="entry name" value="AA-adenyl-dom"/>
    <property type="match status" value="2"/>
</dbReference>
<protein>
    <submittedName>
        <fullName evidence="6">Non-ribosomal peptide synthase, PvdD-like protein</fullName>
    </submittedName>
</protein>
<dbReference type="Pfam" id="PF00975">
    <property type="entry name" value="Thioesterase"/>
    <property type="match status" value="1"/>
</dbReference>
<dbReference type="Pfam" id="PF00501">
    <property type="entry name" value="AMP-binding"/>
    <property type="match status" value="2"/>
</dbReference>
<dbReference type="OrthoDB" id="9757559at2"/>
<dbReference type="GO" id="GO:0031177">
    <property type="term" value="F:phosphopantetheine binding"/>
    <property type="evidence" value="ECO:0007669"/>
    <property type="project" value="InterPro"/>
</dbReference>
<dbReference type="PROSITE" id="PS50075">
    <property type="entry name" value="CARRIER"/>
    <property type="match status" value="2"/>
</dbReference>
<dbReference type="InterPro" id="IPR010071">
    <property type="entry name" value="AA_adenyl_dom"/>
</dbReference>
<comment type="similarity">
    <text evidence="2">Belongs to the ATP-dependent AMP-binding enzyme family.</text>
</comment>
<dbReference type="PANTHER" id="PTHR45398:SF1">
    <property type="entry name" value="ENZYME, PUTATIVE (JCVI)-RELATED"/>
    <property type="match status" value="1"/>
</dbReference>
<dbReference type="SUPFAM" id="SSF52777">
    <property type="entry name" value="CoA-dependent acyltransferases"/>
    <property type="match status" value="6"/>
</dbReference>
<evidence type="ECO:0000256" key="2">
    <source>
        <dbReference type="ARBA" id="ARBA00006432"/>
    </source>
</evidence>
<name>C1DIQ5_AZOVD</name>
<dbReference type="InterPro" id="IPR000873">
    <property type="entry name" value="AMP-dep_synth/lig_dom"/>
</dbReference>
<dbReference type="EMBL" id="CP001157">
    <property type="protein sequence ID" value="ACO78736.1"/>
    <property type="molecule type" value="Genomic_DNA"/>
</dbReference>
<dbReference type="PANTHER" id="PTHR45398">
    <property type="match status" value="1"/>
</dbReference>
<dbReference type="FunFam" id="3.30.559.30:FF:000001">
    <property type="entry name" value="Non-ribosomal peptide synthetase"/>
    <property type="match status" value="1"/>
</dbReference>
<dbReference type="KEGG" id="avn:Avin_25560"/>
<reference evidence="6 7" key="1">
    <citation type="journal article" date="2009" name="J. Bacteriol.">
        <title>Genome sequence of Azotobacter vinelandii, an obligate aerobe specialized to support diverse anaerobic metabolic processes.</title>
        <authorList>
            <person name="Setubal J.C."/>
            <person name="dos Santos P."/>
            <person name="Goldman B.S."/>
            <person name="Ertesvag H."/>
            <person name="Espin G."/>
            <person name="Rubio L.M."/>
            <person name="Valla S."/>
            <person name="Almeida N.F."/>
            <person name="Balasubramanian D."/>
            <person name="Cromes L."/>
            <person name="Curatti L."/>
            <person name="Du Z."/>
            <person name="Godsy E."/>
            <person name="Goodner B."/>
            <person name="Hellner-Burris K."/>
            <person name="Hernandez J.A."/>
            <person name="Houmiel K."/>
            <person name="Imperial J."/>
            <person name="Kennedy C."/>
            <person name="Larson T.J."/>
            <person name="Latreille P."/>
            <person name="Ligon L.S."/>
            <person name="Lu J."/>
            <person name="Maerk M."/>
            <person name="Miller N.M."/>
            <person name="Norton S."/>
            <person name="O'Carroll I.P."/>
            <person name="Paulsen I."/>
            <person name="Raulfs E.C."/>
            <person name="Roemer R."/>
            <person name="Rosser J."/>
            <person name="Segura D."/>
            <person name="Slater S."/>
            <person name="Stricklin S.L."/>
            <person name="Studholme D.J."/>
            <person name="Sun J."/>
            <person name="Viana C.J."/>
            <person name="Wallin E."/>
            <person name="Wang B."/>
            <person name="Wheeler C."/>
            <person name="Zhu H."/>
            <person name="Dean D.R."/>
            <person name="Dixon R."/>
            <person name="Wood D."/>
        </authorList>
    </citation>
    <scope>NUCLEOTIDE SEQUENCE [LARGE SCALE GENOMIC DNA]</scope>
    <source>
        <strain evidence="7">DJ / ATCC BAA-1303</strain>
    </source>
</reference>
<evidence type="ECO:0000313" key="6">
    <source>
        <dbReference type="EMBL" id="ACO78736.1"/>
    </source>
</evidence>
<dbReference type="SMART" id="SM00823">
    <property type="entry name" value="PKS_PP"/>
    <property type="match status" value="2"/>
</dbReference>
<dbReference type="FunFam" id="3.30.300.30:FF:000010">
    <property type="entry name" value="Enterobactin synthetase component F"/>
    <property type="match status" value="2"/>
</dbReference>
<comment type="cofactor">
    <cofactor evidence="1">
        <name>pantetheine 4'-phosphate</name>
        <dbReference type="ChEBI" id="CHEBI:47942"/>
    </cofactor>
</comment>
<sequence length="2878" mass="320833">MQELLDSVKSLSPKERKALAALLKRQGVNLYGVTPIFKREPGEQPVLSYAQQRQWFLWQLEPGSAAYHIPAALRLKGALDIEALRRSFEALIRRHESLRTTFRQDGERTLQVIHPSGSLWFEQEPLPADAATGLDERIRARVEAEVQRLFDLEHGPLLRVKLLHLDENDHVLVLTLHHIVSDGWSGPLMVDELVRLYEGYSQGHEVRLPELPVQYADYALWQRQWMEAGERDRQLDYWIAQLGGEQPVLELLGDRPRPAVQTYAGARLAVELDGELARSLRELARREGVTLFMLLLASFQSLLYRYSGQDDIRVGVPIANRTRAETEGLIGFFVNTQVLKAEFELQTTFVELLRQVKQSALEAQAHQDLPFEQLVEALQPERSLSHSPLFQVMYNHQTAVKGEARTLPGLSVEGLAWESHVTHFDLTLNTSESETGLWASLTYATDLFDETTIERMVGHWLNLLHGIVEQPQRRIGELPLLSEAEHRFILDRWDQTQADYPATQCVHLLIEDRAGKTPEALAVTCDEQRLTYRQLDAQANRLAHYLIELGVKPETRVAIAMRRSPEIMVAFLAVLKAGGAYVPLDLKYPQDRQLYMMKDCAAALVLTQSDVLGQLPLPDGLPALAVDRTDNWQGYPDSAPQMALTAESLAYVIYTSGSTGQPKGVMVSHGPLAMHCLAAGERYEMSMSDCELQFMSLAFDGAHERWLTALSHGAHLLMCGDELWTPEQTYRAMHRYGVTVTALPPVYLQQLAEYAEHDGNPPPVRVYCFGGDAVPQATYDLAWRALRPQYIFNGYGPTETVVTPLLWKARQSDACGAAYAPIGTLLGRRCAYVLDTNLNLLPIGFAGELHLGGEGLARGYLDRPGLTAERFVPDPLGSEGERLYRSGDLTRARSDGLIDYLGRLDYQVKIRGFRIELGEIEARLQQHEAVREAVVIDVEGPGGRQLAAYLVPDDSAMLEGDERQTELRRELKAHLGAALPDYMVPAHLLFLARLPLTPNGKLDRKALPRPDASLLQQAYVAPASELEQRIAAIWAEVLKVERVGLTDNFFELGGDSIISLQVVSRARQTGIRFTPKDLFQHQTVQGLATVARLGDEGGVRIDQGPLSGETALLPIQQYFFEEAIPERHHWNQSLLLRPSRPLDGARLEQAVQALIDHHDALRLAFVEDPAGHWSARYRPASERQSVLWQAELRSAEELERLGNEAQRSLNLQEGPLLRGVLAELADGSQRLLLAIHHLVVDGVSWRILLEDLQTAYGQLEQGQPVSLPGKTSSTRAWVEHLQGYANSEAGQRELAHWREQLEDVAGELPCDNPTGGQQNRHAAHASTHLARDWTRRLLQEAPAAYRTQVNDLLLTALARVLTRWTGQAATLVQLEGHGREDLFDDIDLTRTVGWFTSAYPVKLSPAETLDGSIKVIKEQLRAIPNKGIGFGILRYLGDDSTRRRLAGLPVPRITFNYLGQFDGSFDRNEGDILLVPAGESAGAEQSPDAPLGNWLSINGQVYGGELSLTWTFSRERFAEATIQRLADAYARELEALVAHCADENNRGVTPSDVPLAGLSQEQLDALPVPAGEIEDIYPLSPMQQGMLFHSLLEGEAGHYINQMRVDVEGLDVARFRAAWQAVVDRHEVLRASFVEVDGRPLQVIRRQVSMPCVELDWRSQPQLQDSLDTWAQTDRQRGFDLEREPLLRLAVIRTGENRHHLIYTNHHILLDGWSGSQLQGEVLQAYTGKPIGHPGLRYRDYIAWLGRQDRAASEAFWREQLGALEEPTRLAQAIKIDEAEKRAGHGDHQQVFDPQQTRCLSEFARAQRVTVNTLVQAAWLLLLQRYSGQATVCFGATVAGRPAELQGVEGQLGLFINTLPVIASPRAEQRVGEWLGQVQAQNLGLREHEHTPLYEIQRWAGLGGEALFDSLLVFENYPIAEALQQGAPEGLVFERLAVREQTNYPLTLAIGLGETLTVRYGYDRGHFDAAGIERIAGHFARLLQGLTSDARAAIGELPLLAPEEYRQIVHDWNRTEASYPSERSVHQLIEDQVARTPEAVALVFGEQEMSYGELNRRANRLAHRLRELGVGPDVLVGIAVERGFEMVVGLLAILKAGGAYVPLDPEYPGERLAYMIGDSGVGLLLTQRHLQDRLPSADGAQSLFLEPDDDWLEGYGEENPANRTMPQNLAYVIYTSGSTGQPKGAAVRIGSFVNLLHWYRAACELTADDRVLLLSSYSFDLTQKNLYGVLCAGGQLHIAPAGYDPDSHRRQIGKHRLSVLNCAPSAFYPLLQGDRAELASLKHVLLGGEAIQPGELAEWLDSPQAANVSIHNTYGPTECTDVVIARATPGSAVPGLSTLPIGRPLPGVSAYVLDGSAGPVALGQAGELHVGGDCVGEGYWHRPGLTADRFVPDPFDDSEQGGGRLYRTGDLARYRTDGVIEYLGRIDHQVKIRGFRIELGEIEARLQQHGAVREAVVIDIDGPGSKQLAAYLVPDAPAMLDGDERQTGLRGELKAHLGAVLPDYMVPVHLVFLERLPLTPNGKLDRKALPRPDVSLLQRAYVAPASELEQRIAAIWAEVLKVERVGLTDNFFELGGDSIIAVQLVSKLKALKEYGFDSTLQDLMQKPTISDLLNNNSNRLLVLNKKIYSAPPLFCVHGGFGTVFDYKSLAQRLNGRRTVIGIQSRMLLDSNWIDKTPGSMVENYTSLIREQQKEGPYHLLGWSLGGALSILIARELEHQGQQVNFLGLVDSFVTAGKKSKNREWQKELYDFIKAVVINNASNANNYNLLDGLPETPQNILQTIRFLTDHHNIHLELNIKELTDAFRVYRQMSLLMQDFGELPKITTTPHCWWIKGREFESQQLYRMIQRKPKLEFFLKTNHYQILQESSFISSLCDLL</sequence>
<dbReference type="Pfam" id="PF00550">
    <property type="entry name" value="PP-binding"/>
    <property type="match status" value="2"/>
</dbReference>
<accession>C1DIQ5</accession>
<dbReference type="Gene3D" id="3.40.50.1820">
    <property type="entry name" value="alpha/beta hydrolase"/>
    <property type="match status" value="1"/>
</dbReference>
<dbReference type="Gene3D" id="3.30.559.30">
    <property type="entry name" value="Nonribosomal peptide synthetase, condensation domain"/>
    <property type="match status" value="3"/>
</dbReference>
<dbReference type="InterPro" id="IPR009081">
    <property type="entry name" value="PP-bd_ACP"/>
</dbReference>
<dbReference type="PROSITE" id="PS00012">
    <property type="entry name" value="PHOSPHOPANTETHEINE"/>
    <property type="match status" value="2"/>
</dbReference>
<dbReference type="InterPro" id="IPR020806">
    <property type="entry name" value="PKS_PP-bd"/>
</dbReference>
<dbReference type="Gene3D" id="2.30.38.10">
    <property type="entry name" value="Luciferase, Domain 3"/>
    <property type="match status" value="2"/>
</dbReference>
<dbReference type="Gene3D" id="3.40.50.980">
    <property type="match status" value="4"/>
</dbReference>
<evidence type="ECO:0000256" key="3">
    <source>
        <dbReference type="ARBA" id="ARBA00022450"/>
    </source>
</evidence>
<dbReference type="CDD" id="cd19534">
    <property type="entry name" value="E_NRPS"/>
    <property type="match status" value="1"/>
</dbReference>
<dbReference type="InterPro" id="IPR010060">
    <property type="entry name" value="NRPS_synth"/>
</dbReference>
<dbReference type="GeneID" id="88185713"/>
<dbReference type="Gene3D" id="3.30.559.10">
    <property type="entry name" value="Chloramphenicol acetyltransferase-like domain"/>
    <property type="match status" value="3"/>
</dbReference>
<dbReference type="FunFam" id="3.40.50.12780:FF:000012">
    <property type="entry name" value="Non-ribosomal peptide synthetase"/>
    <property type="match status" value="1"/>
</dbReference>
<keyword evidence="7" id="KW-1185">Reference proteome</keyword>
<dbReference type="SUPFAM" id="SSF47336">
    <property type="entry name" value="ACP-like"/>
    <property type="match status" value="2"/>
</dbReference>
<dbReference type="InterPro" id="IPR025110">
    <property type="entry name" value="AMP-bd_C"/>
</dbReference>
<dbReference type="InterPro" id="IPR001242">
    <property type="entry name" value="Condensation_dom"/>
</dbReference>
<dbReference type="HOGENOM" id="CLU_000022_11_0_6"/>
<dbReference type="InterPro" id="IPR023213">
    <property type="entry name" value="CAT-like_dom_sf"/>
</dbReference>
<dbReference type="CDD" id="cd19543">
    <property type="entry name" value="DCL_NRPS"/>
    <property type="match status" value="1"/>
</dbReference>
<evidence type="ECO:0000259" key="5">
    <source>
        <dbReference type="PROSITE" id="PS50075"/>
    </source>
</evidence>
<dbReference type="GO" id="GO:0043041">
    <property type="term" value="P:amino acid activation for nonribosomal peptide biosynthetic process"/>
    <property type="evidence" value="ECO:0007669"/>
    <property type="project" value="UniProtKB-ARBA"/>
</dbReference>
<feature type="domain" description="Carrier" evidence="5">
    <location>
        <begin position="1021"/>
        <end position="1095"/>
    </location>
</feature>
<dbReference type="CDD" id="cd19531">
    <property type="entry name" value="LCL_NRPS-like"/>
    <property type="match status" value="1"/>
</dbReference>
<dbReference type="Gene3D" id="1.10.1200.10">
    <property type="entry name" value="ACP-like"/>
    <property type="match status" value="2"/>
</dbReference>
<dbReference type="GO" id="GO:0003824">
    <property type="term" value="F:catalytic activity"/>
    <property type="evidence" value="ECO:0007669"/>
    <property type="project" value="InterPro"/>
</dbReference>
<dbReference type="CDD" id="cd05930">
    <property type="entry name" value="A_NRPS"/>
    <property type="match status" value="1"/>
</dbReference>
<dbReference type="Proteomes" id="UP000002424">
    <property type="component" value="Chromosome"/>
</dbReference>
<dbReference type="CDD" id="cd17649">
    <property type="entry name" value="A_NRPS_PvdJ-like"/>
    <property type="match status" value="1"/>
</dbReference>
<proteinExistence type="inferred from homology"/>
<dbReference type="NCBIfam" id="TIGR01720">
    <property type="entry name" value="NRPS-para261"/>
    <property type="match status" value="1"/>
</dbReference>
<dbReference type="ESTHER" id="azovd-c1dIq5">
    <property type="family name" value="Thioesterase"/>
</dbReference>
<dbReference type="InterPro" id="IPR045851">
    <property type="entry name" value="AMP-bd_C_sf"/>
</dbReference>
<dbReference type="Gene3D" id="3.30.300.30">
    <property type="match status" value="2"/>
</dbReference>
<dbReference type="InterPro" id="IPR029058">
    <property type="entry name" value="AB_hydrolase_fold"/>
</dbReference>
<evidence type="ECO:0000256" key="1">
    <source>
        <dbReference type="ARBA" id="ARBA00001957"/>
    </source>
</evidence>
<dbReference type="GO" id="GO:0044550">
    <property type="term" value="P:secondary metabolite biosynthetic process"/>
    <property type="evidence" value="ECO:0007669"/>
    <property type="project" value="UniProtKB-ARBA"/>
</dbReference>
<dbReference type="STRING" id="322710.Avin_25560"/>
<dbReference type="InterPro" id="IPR036736">
    <property type="entry name" value="ACP-like_sf"/>
</dbReference>
<dbReference type="SUPFAM" id="SSF53474">
    <property type="entry name" value="alpha/beta-Hydrolases"/>
    <property type="match status" value="1"/>
</dbReference>
<dbReference type="Pfam" id="PF13193">
    <property type="entry name" value="AMP-binding_C"/>
    <property type="match status" value="2"/>
</dbReference>
<dbReference type="FunFam" id="3.40.50.980:FF:000001">
    <property type="entry name" value="Non-ribosomal peptide synthetase"/>
    <property type="match status" value="2"/>
</dbReference>
<dbReference type="InterPro" id="IPR020845">
    <property type="entry name" value="AMP-binding_CS"/>
</dbReference>
<dbReference type="FunFam" id="1.10.1200.10:FF:000005">
    <property type="entry name" value="Nonribosomal peptide synthetase 1"/>
    <property type="match status" value="2"/>
</dbReference>
<dbReference type="eggNOG" id="COG1020">
    <property type="taxonomic scope" value="Bacteria"/>
</dbReference>
<dbReference type="InterPro" id="IPR006162">
    <property type="entry name" value="Ppantetheine_attach_site"/>
</dbReference>